<sequence>MKLLSPWVFAAKIEPYKRIVAVYACQQNLALAVSNHYLNLAEGQRVLCVRQQRFPAAALRHLINQFDAGGFVLGLHPGISRKTTQTRYTVDTPQMRSRIEELVLENTSPCLPKTWWTLSAPGKTVRQGECKLDLLGNSNCAQSTTHEEKRSTSATQRSGARCHDFGEEFLQNYLDNMGSLNTFG</sequence>
<comment type="caution">
    <text evidence="1">The sequence shown here is derived from an EMBL/GenBank/DDBJ whole genome shotgun (WGS) entry which is preliminary data.</text>
</comment>
<evidence type="ECO:0000313" key="1">
    <source>
        <dbReference type="EMBL" id="KAK3266638.1"/>
    </source>
</evidence>
<keyword evidence="2" id="KW-1185">Reference proteome</keyword>
<name>A0AAE0FVN3_9CHLO</name>
<accession>A0AAE0FVN3</accession>
<proteinExistence type="predicted"/>
<gene>
    <name evidence="1" type="ORF">CYMTET_24751</name>
</gene>
<dbReference type="Proteomes" id="UP001190700">
    <property type="component" value="Unassembled WGS sequence"/>
</dbReference>
<dbReference type="AlphaFoldDB" id="A0AAE0FVN3"/>
<dbReference type="EMBL" id="LGRX02012919">
    <property type="protein sequence ID" value="KAK3266638.1"/>
    <property type="molecule type" value="Genomic_DNA"/>
</dbReference>
<evidence type="ECO:0000313" key="2">
    <source>
        <dbReference type="Proteomes" id="UP001190700"/>
    </source>
</evidence>
<organism evidence="1 2">
    <name type="scientific">Cymbomonas tetramitiformis</name>
    <dbReference type="NCBI Taxonomy" id="36881"/>
    <lineage>
        <taxon>Eukaryota</taxon>
        <taxon>Viridiplantae</taxon>
        <taxon>Chlorophyta</taxon>
        <taxon>Pyramimonadophyceae</taxon>
        <taxon>Pyramimonadales</taxon>
        <taxon>Pyramimonadaceae</taxon>
        <taxon>Cymbomonas</taxon>
    </lineage>
</organism>
<reference evidence="1 2" key="1">
    <citation type="journal article" date="2015" name="Genome Biol. Evol.">
        <title>Comparative Genomics of a Bacterivorous Green Alga Reveals Evolutionary Causalities and Consequences of Phago-Mixotrophic Mode of Nutrition.</title>
        <authorList>
            <person name="Burns J.A."/>
            <person name="Paasch A."/>
            <person name="Narechania A."/>
            <person name="Kim E."/>
        </authorList>
    </citation>
    <scope>NUCLEOTIDE SEQUENCE [LARGE SCALE GENOMIC DNA]</scope>
    <source>
        <strain evidence="1 2">PLY_AMNH</strain>
    </source>
</reference>
<protein>
    <submittedName>
        <fullName evidence="1">Uncharacterized protein</fullName>
    </submittedName>
</protein>